<feature type="domain" description="Pyrrolo-quinoline quinone repeat" evidence="1">
    <location>
        <begin position="4"/>
        <end position="209"/>
    </location>
</feature>
<feature type="domain" description="Pyrrolo-quinoline quinone repeat" evidence="1">
    <location>
        <begin position="222"/>
        <end position="353"/>
    </location>
</feature>
<dbReference type="EMBL" id="LJCR01000285">
    <property type="protein sequence ID" value="KPV53325.1"/>
    <property type="molecule type" value="Genomic_DNA"/>
</dbReference>
<evidence type="ECO:0000313" key="2">
    <source>
        <dbReference type="EMBL" id="KPV53325.1"/>
    </source>
</evidence>
<keyword evidence="3" id="KW-1185">Reference proteome</keyword>
<dbReference type="PANTHER" id="PTHR34512:SF30">
    <property type="entry name" value="OUTER MEMBRANE PROTEIN ASSEMBLY FACTOR BAMB"/>
    <property type="match status" value="1"/>
</dbReference>
<dbReference type="InterPro" id="IPR015943">
    <property type="entry name" value="WD40/YVTN_repeat-like_dom_sf"/>
</dbReference>
<dbReference type="Gene3D" id="2.130.10.10">
    <property type="entry name" value="YVTN repeat-like/Quinoprotein amine dehydrogenase"/>
    <property type="match status" value="2"/>
</dbReference>
<reference evidence="2 3" key="1">
    <citation type="submission" date="2015-09" db="EMBL/GenBank/DDBJ databases">
        <title>Draft genome sequence of Kouleothrix aurantiaca JCM 19913.</title>
        <authorList>
            <person name="Hemp J."/>
        </authorList>
    </citation>
    <scope>NUCLEOTIDE SEQUENCE [LARGE SCALE GENOMIC DNA]</scope>
    <source>
        <strain evidence="2 3">COM-B</strain>
    </source>
</reference>
<organism evidence="2 3">
    <name type="scientific">Kouleothrix aurantiaca</name>
    <dbReference type="NCBI Taxonomy" id="186479"/>
    <lineage>
        <taxon>Bacteria</taxon>
        <taxon>Bacillati</taxon>
        <taxon>Chloroflexota</taxon>
        <taxon>Chloroflexia</taxon>
        <taxon>Chloroflexales</taxon>
        <taxon>Roseiflexineae</taxon>
        <taxon>Roseiflexaceae</taxon>
        <taxon>Kouleothrix</taxon>
    </lineage>
</organism>
<sequence>LIFLSDKTELMALRRRDGTVAWQATLAVEPNSGCERCMRALGQQVAVLEKDSTVEVFDAQTGKPAWSMRLKERPNELTVAGDRLVVLEKGEGKDPTFMNFLDPASGKVALQIEPKCPAAHPGFEEERPDSNSPVLFSDDGSRMVILFGFFARCAQSWDLRSGTRQWQTLPEDGQLAVSWDYDAPVLDASTLYTGNASQIWALAMADGAVRTLAEDKEYSLKPVAVRDGTLLVAAAPNWDSQRQELWGVDTQTGKRLWQQKLQAHELRRGSSSGDWDVQLTQEGVLVAQVMREDSQLVVDTFELKSGKSIFHKQHSLSDLHMPSLRATLWADDTGWLMLDNKVFALDLKSGELSYQLN</sequence>
<dbReference type="Proteomes" id="UP000050509">
    <property type="component" value="Unassembled WGS sequence"/>
</dbReference>
<dbReference type="SUPFAM" id="SSF50998">
    <property type="entry name" value="Quinoprotein alcohol dehydrogenase-like"/>
    <property type="match status" value="1"/>
</dbReference>
<gene>
    <name evidence="2" type="ORF">SE17_10280</name>
</gene>
<accession>A0A0N8PSP8</accession>
<comment type="caution">
    <text evidence="2">The sequence shown here is derived from an EMBL/GenBank/DDBJ whole genome shotgun (WGS) entry which is preliminary data.</text>
</comment>
<dbReference type="InterPro" id="IPR002372">
    <property type="entry name" value="PQQ_rpt_dom"/>
</dbReference>
<evidence type="ECO:0000259" key="1">
    <source>
        <dbReference type="Pfam" id="PF13360"/>
    </source>
</evidence>
<evidence type="ECO:0000313" key="3">
    <source>
        <dbReference type="Proteomes" id="UP000050509"/>
    </source>
</evidence>
<name>A0A0N8PSP8_9CHLR</name>
<proteinExistence type="predicted"/>
<dbReference type="PANTHER" id="PTHR34512">
    <property type="entry name" value="CELL SURFACE PROTEIN"/>
    <property type="match status" value="1"/>
</dbReference>
<dbReference type="InterPro" id="IPR011047">
    <property type="entry name" value="Quinoprotein_ADH-like_sf"/>
</dbReference>
<dbReference type="Pfam" id="PF13360">
    <property type="entry name" value="PQQ_2"/>
    <property type="match status" value="2"/>
</dbReference>
<dbReference type="AlphaFoldDB" id="A0A0N8PSP8"/>
<protein>
    <recommendedName>
        <fullName evidence="1">Pyrrolo-quinoline quinone repeat domain-containing protein</fullName>
    </recommendedName>
</protein>
<feature type="non-terminal residue" evidence="2">
    <location>
        <position position="1"/>
    </location>
</feature>